<evidence type="ECO:0000313" key="2">
    <source>
        <dbReference type="EMBL" id="PBK85960.1"/>
    </source>
</evidence>
<organism evidence="2 3">
    <name type="scientific">Armillaria gallica</name>
    <name type="common">Bulbous honey fungus</name>
    <name type="synonym">Armillaria bulbosa</name>
    <dbReference type="NCBI Taxonomy" id="47427"/>
    <lineage>
        <taxon>Eukaryota</taxon>
        <taxon>Fungi</taxon>
        <taxon>Dikarya</taxon>
        <taxon>Basidiomycota</taxon>
        <taxon>Agaricomycotina</taxon>
        <taxon>Agaricomycetes</taxon>
        <taxon>Agaricomycetidae</taxon>
        <taxon>Agaricales</taxon>
        <taxon>Marasmiineae</taxon>
        <taxon>Physalacriaceae</taxon>
        <taxon>Armillaria</taxon>
    </lineage>
</organism>
<dbReference type="Proteomes" id="UP000217790">
    <property type="component" value="Unassembled WGS sequence"/>
</dbReference>
<keyword evidence="3" id="KW-1185">Reference proteome</keyword>
<protein>
    <submittedName>
        <fullName evidence="2">Uncharacterized protein</fullName>
    </submittedName>
</protein>
<evidence type="ECO:0000313" key="3">
    <source>
        <dbReference type="Proteomes" id="UP000217790"/>
    </source>
</evidence>
<feature type="region of interest" description="Disordered" evidence="1">
    <location>
        <begin position="1"/>
        <end position="24"/>
    </location>
</feature>
<accession>A0A2H3CVU7</accession>
<proteinExistence type="predicted"/>
<gene>
    <name evidence="2" type="ORF">ARMGADRAFT_1086996</name>
</gene>
<dbReference type="EMBL" id="KZ293687">
    <property type="protein sequence ID" value="PBK85960.1"/>
    <property type="molecule type" value="Genomic_DNA"/>
</dbReference>
<sequence length="115" mass="12673">MPTTLIPPGANLNTADSHDSPSLLAGPDQPLPLVSIFSFHDIPYVQDPGSSRLHAEGESSLQKIDEVLQLVSKKFPPLGNFLEILFLDNPRDSIDPRPSKHIQMLAAFLRGWTTF</sequence>
<name>A0A2H3CVU7_ARMGA</name>
<dbReference type="OrthoDB" id="3053280at2759"/>
<evidence type="ECO:0000256" key="1">
    <source>
        <dbReference type="SAM" id="MobiDB-lite"/>
    </source>
</evidence>
<dbReference type="InParanoid" id="A0A2H3CVU7"/>
<dbReference type="AlphaFoldDB" id="A0A2H3CVU7"/>
<reference evidence="3" key="1">
    <citation type="journal article" date="2017" name="Nat. Ecol. Evol.">
        <title>Genome expansion and lineage-specific genetic innovations in the forest pathogenic fungi Armillaria.</title>
        <authorList>
            <person name="Sipos G."/>
            <person name="Prasanna A.N."/>
            <person name="Walter M.C."/>
            <person name="O'Connor E."/>
            <person name="Balint B."/>
            <person name="Krizsan K."/>
            <person name="Kiss B."/>
            <person name="Hess J."/>
            <person name="Varga T."/>
            <person name="Slot J."/>
            <person name="Riley R."/>
            <person name="Boka B."/>
            <person name="Rigling D."/>
            <person name="Barry K."/>
            <person name="Lee J."/>
            <person name="Mihaltcheva S."/>
            <person name="LaButti K."/>
            <person name="Lipzen A."/>
            <person name="Waldron R."/>
            <person name="Moloney N.M."/>
            <person name="Sperisen C."/>
            <person name="Kredics L."/>
            <person name="Vagvoelgyi C."/>
            <person name="Patrignani A."/>
            <person name="Fitzpatrick D."/>
            <person name="Nagy I."/>
            <person name="Doyle S."/>
            <person name="Anderson J.B."/>
            <person name="Grigoriev I.V."/>
            <person name="Gueldener U."/>
            <person name="Muensterkoetter M."/>
            <person name="Nagy L.G."/>
        </authorList>
    </citation>
    <scope>NUCLEOTIDE SEQUENCE [LARGE SCALE GENOMIC DNA]</scope>
    <source>
        <strain evidence="3">Ar21-2</strain>
    </source>
</reference>